<evidence type="ECO:0000256" key="2">
    <source>
        <dbReference type="ARBA" id="ARBA00023002"/>
    </source>
</evidence>
<sequence length="120" mass="13167">MKANNIDGHIIHINSVTGHQVPAFPGLNVYPASKYAVTALAETLRLELNSAKSKIKITNISPGAVHTEILTNNKHLEEIVQNWIKEKQILNAEDVADSVVYALSTPPARPDPRINNKTSH</sequence>
<dbReference type="PRINTS" id="PR00081">
    <property type="entry name" value="GDHRDH"/>
</dbReference>
<evidence type="ECO:0000256" key="1">
    <source>
        <dbReference type="ARBA" id="ARBA00006484"/>
    </source>
</evidence>
<organism evidence="3 4">
    <name type="scientific">Aromia moschata</name>
    <dbReference type="NCBI Taxonomy" id="1265417"/>
    <lineage>
        <taxon>Eukaryota</taxon>
        <taxon>Metazoa</taxon>
        <taxon>Ecdysozoa</taxon>
        <taxon>Arthropoda</taxon>
        <taxon>Hexapoda</taxon>
        <taxon>Insecta</taxon>
        <taxon>Pterygota</taxon>
        <taxon>Neoptera</taxon>
        <taxon>Endopterygota</taxon>
        <taxon>Coleoptera</taxon>
        <taxon>Polyphaga</taxon>
        <taxon>Cucujiformia</taxon>
        <taxon>Chrysomeloidea</taxon>
        <taxon>Cerambycidae</taxon>
        <taxon>Cerambycinae</taxon>
        <taxon>Callichromatini</taxon>
        <taxon>Aromia</taxon>
    </lineage>
</organism>
<dbReference type="GO" id="GO:0016491">
    <property type="term" value="F:oxidoreductase activity"/>
    <property type="evidence" value="ECO:0007669"/>
    <property type="project" value="UniProtKB-KW"/>
</dbReference>
<dbReference type="InterPro" id="IPR002347">
    <property type="entry name" value="SDR_fam"/>
</dbReference>
<dbReference type="PANTHER" id="PTHR43115">
    <property type="entry name" value="DEHYDROGENASE/REDUCTASE SDR FAMILY MEMBER 11"/>
    <property type="match status" value="1"/>
</dbReference>
<evidence type="ECO:0008006" key="5">
    <source>
        <dbReference type="Google" id="ProtNLM"/>
    </source>
</evidence>
<proteinExistence type="inferred from homology"/>
<dbReference type="Proteomes" id="UP001162162">
    <property type="component" value="Unassembled WGS sequence"/>
</dbReference>
<accession>A0AAV8XYX4</accession>
<name>A0AAV8XYX4_9CUCU</name>
<evidence type="ECO:0000313" key="3">
    <source>
        <dbReference type="EMBL" id="KAJ8943913.1"/>
    </source>
</evidence>
<gene>
    <name evidence="3" type="ORF">NQ318_019521</name>
</gene>
<dbReference type="Gene3D" id="3.40.50.720">
    <property type="entry name" value="NAD(P)-binding Rossmann-like Domain"/>
    <property type="match status" value="1"/>
</dbReference>
<evidence type="ECO:0000313" key="4">
    <source>
        <dbReference type="Proteomes" id="UP001162162"/>
    </source>
</evidence>
<dbReference type="PANTHER" id="PTHR43115:SF4">
    <property type="entry name" value="DEHYDROGENASE_REDUCTASE SDR FAMILY MEMBER 11"/>
    <property type="match status" value="1"/>
</dbReference>
<keyword evidence="4" id="KW-1185">Reference proteome</keyword>
<dbReference type="AlphaFoldDB" id="A0AAV8XYX4"/>
<keyword evidence="2" id="KW-0560">Oxidoreductase</keyword>
<dbReference type="Pfam" id="PF00106">
    <property type="entry name" value="adh_short"/>
    <property type="match status" value="1"/>
</dbReference>
<dbReference type="EMBL" id="JAPWTK010000273">
    <property type="protein sequence ID" value="KAJ8943913.1"/>
    <property type="molecule type" value="Genomic_DNA"/>
</dbReference>
<comment type="similarity">
    <text evidence="1">Belongs to the short-chain dehydrogenases/reductases (SDR) family.</text>
</comment>
<comment type="caution">
    <text evidence="3">The sequence shown here is derived from an EMBL/GenBank/DDBJ whole genome shotgun (WGS) entry which is preliminary data.</text>
</comment>
<protein>
    <recommendedName>
        <fullName evidence="5">Dehydrogenase/reductase SDR family member 11</fullName>
    </recommendedName>
</protein>
<dbReference type="InterPro" id="IPR036291">
    <property type="entry name" value="NAD(P)-bd_dom_sf"/>
</dbReference>
<dbReference type="SUPFAM" id="SSF51735">
    <property type="entry name" value="NAD(P)-binding Rossmann-fold domains"/>
    <property type="match status" value="1"/>
</dbReference>
<reference evidence="3" key="1">
    <citation type="journal article" date="2023" name="Insect Mol. Biol.">
        <title>Genome sequencing provides insights into the evolution of gene families encoding plant cell wall-degrading enzymes in longhorned beetles.</title>
        <authorList>
            <person name="Shin N.R."/>
            <person name="Okamura Y."/>
            <person name="Kirsch R."/>
            <person name="Pauchet Y."/>
        </authorList>
    </citation>
    <scope>NUCLEOTIDE SEQUENCE</scope>
    <source>
        <strain evidence="3">AMC_N1</strain>
    </source>
</reference>